<keyword evidence="3" id="KW-0012">Acyltransferase</keyword>
<dbReference type="Proteomes" id="UP001341840">
    <property type="component" value="Unassembled WGS sequence"/>
</dbReference>
<accession>A0ABU6VIK6</accession>
<evidence type="ECO:0000256" key="3">
    <source>
        <dbReference type="ARBA" id="ARBA00023315"/>
    </source>
</evidence>
<evidence type="ECO:0000256" key="1">
    <source>
        <dbReference type="ARBA" id="ARBA00009861"/>
    </source>
</evidence>
<dbReference type="Gene3D" id="3.30.559.10">
    <property type="entry name" value="Chloramphenicol acetyltransferase-like domain"/>
    <property type="match status" value="2"/>
</dbReference>
<evidence type="ECO:0000313" key="5">
    <source>
        <dbReference type="EMBL" id="MED6173392.1"/>
    </source>
</evidence>
<comment type="similarity">
    <text evidence="1">Belongs to the plant acyltransferase family.</text>
</comment>
<dbReference type="Pfam" id="PF02458">
    <property type="entry name" value="Transferase"/>
    <property type="match status" value="2"/>
</dbReference>
<reference evidence="5 6" key="1">
    <citation type="journal article" date="2023" name="Plants (Basel)">
        <title>Bridging the Gap: Combining Genomics and Transcriptomics Approaches to Understand Stylosanthes scabra, an Orphan Legume from the Brazilian Caatinga.</title>
        <authorList>
            <person name="Ferreira-Neto J.R.C."/>
            <person name="da Silva M.D."/>
            <person name="Binneck E."/>
            <person name="de Melo N.F."/>
            <person name="da Silva R.H."/>
            <person name="de Melo A.L.T.M."/>
            <person name="Pandolfi V."/>
            <person name="Bustamante F.O."/>
            <person name="Brasileiro-Vidal A.C."/>
            <person name="Benko-Iseppon A.M."/>
        </authorList>
    </citation>
    <scope>NUCLEOTIDE SEQUENCE [LARGE SCALE GENOMIC DNA]</scope>
    <source>
        <tissue evidence="5">Leaves</tissue>
    </source>
</reference>
<dbReference type="InterPro" id="IPR023213">
    <property type="entry name" value="CAT-like_dom_sf"/>
</dbReference>
<feature type="region of interest" description="Disordered" evidence="4">
    <location>
        <begin position="1"/>
        <end position="21"/>
    </location>
</feature>
<dbReference type="PANTHER" id="PTHR31623:SF110">
    <property type="entry name" value="VINORINE SYNTHASE-LIKE"/>
    <property type="match status" value="1"/>
</dbReference>
<sequence length="440" mass="49508">MEEFKVEEISREDIKPSSPTPSHLRTFKHSILDQANLFHYGPVVVFYISHNLSEFPKRLELLKQSLSETLTHFYPLGGRIKDDFSIDCNDEGANFVVAKVNCPIAKFLSKPDIYSLEKFLPISFLHETSIGDHVTNIQVNVFDCGGIAIGFCISHRITDGASFSIFIKAWTERASYNHNSEPLAKPNFATISLFPAATSHFREISNQPIATLKAQILAKSSADPSKNHPSHVQIVSALLWKCFMVASKAQFGTQRPSLVNHTVNLRQLMEKSLHPENSIGNFLWCCTAEHTGEHELSLDDLVSKLKNSIQQVDKDLAARFQRYDDASSIVEDDVRNLGRKTRGDAFETLFFSSWYNFGVYDTDFGWGKPIWGGPIDLRNTLMCMNTIVLVHTKFRDGIEAWVTLEEEKMKHLESCPELLTYATPDPSPLTMGSTGSNSKL</sequence>
<evidence type="ECO:0000313" key="6">
    <source>
        <dbReference type="Proteomes" id="UP001341840"/>
    </source>
</evidence>
<feature type="compositionally biased region" description="Basic and acidic residues" evidence="4">
    <location>
        <begin position="1"/>
        <end position="15"/>
    </location>
</feature>
<evidence type="ECO:0000256" key="4">
    <source>
        <dbReference type="SAM" id="MobiDB-lite"/>
    </source>
</evidence>
<comment type="caution">
    <text evidence="5">The sequence shown here is derived from an EMBL/GenBank/DDBJ whole genome shotgun (WGS) entry which is preliminary data.</text>
</comment>
<name>A0ABU6VIK6_9FABA</name>
<gene>
    <name evidence="5" type="ORF">PIB30_058875</name>
</gene>
<proteinExistence type="inferred from homology"/>
<evidence type="ECO:0000256" key="2">
    <source>
        <dbReference type="ARBA" id="ARBA00022679"/>
    </source>
</evidence>
<keyword evidence="6" id="KW-1185">Reference proteome</keyword>
<organism evidence="5 6">
    <name type="scientific">Stylosanthes scabra</name>
    <dbReference type="NCBI Taxonomy" id="79078"/>
    <lineage>
        <taxon>Eukaryota</taxon>
        <taxon>Viridiplantae</taxon>
        <taxon>Streptophyta</taxon>
        <taxon>Embryophyta</taxon>
        <taxon>Tracheophyta</taxon>
        <taxon>Spermatophyta</taxon>
        <taxon>Magnoliopsida</taxon>
        <taxon>eudicotyledons</taxon>
        <taxon>Gunneridae</taxon>
        <taxon>Pentapetalae</taxon>
        <taxon>rosids</taxon>
        <taxon>fabids</taxon>
        <taxon>Fabales</taxon>
        <taxon>Fabaceae</taxon>
        <taxon>Papilionoideae</taxon>
        <taxon>50 kb inversion clade</taxon>
        <taxon>dalbergioids sensu lato</taxon>
        <taxon>Dalbergieae</taxon>
        <taxon>Pterocarpus clade</taxon>
        <taxon>Stylosanthes</taxon>
    </lineage>
</organism>
<dbReference type="PANTHER" id="PTHR31623">
    <property type="entry name" value="F21J9.9"/>
    <property type="match status" value="1"/>
</dbReference>
<protein>
    <submittedName>
        <fullName evidence="5">Uncharacterized protein</fullName>
    </submittedName>
</protein>
<keyword evidence="2" id="KW-0808">Transferase</keyword>
<dbReference type="EMBL" id="JASCZI010151535">
    <property type="protein sequence ID" value="MED6173392.1"/>
    <property type="molecule type" value="Genomic_DNA"/>
</dbReference>